<evidence type="ECO:0000313" key="3">
    <source>
        <dbReference type="Proteomes" id="UP000060390"/>
    </source>
</evidence>
<dbReference type="GeneID" id="26009823"/>
<proteinExistence type="predicted"/>
<evidence type="ECO:0000313" key="2">
    <source>
        <dbReference type="EMBL" id="ALG81365.1"/>
    </source>
</evidence>
<dbReference type="KEGG" id="hsf:HLASA_0457"/>
<gene>
    <name evidence="2" type="ORF">HLASA_0457</name>
    <name evidence="1" type="ORF">HLASF_0459</name>
</gene>
<accession>A0A0F7PBE1</accession>
<protein>
    <submittedName>
        <fullName evidence="1">Uncharacterized protein</fullName>
    </submittedName>
</protein>
<dbReference type="Proteomes" id="UP000060390">
    <property type="component" value="Chromosome"/>
</dbReference>
<reference evidence="2 3" key="3">
    <citation type="journal article" date="2016" name="Stand. Genomic Sci.">
        <title>Complete genome sequence of 'Halanaeroarchaeum sulfurireducens' M27-SA2, a sulfur-reducing and acetate-oxidizing haloarchaeon from the deep-sea hypersaline anoxic lake Medee.</title>
        <authorList>
            <person name="Messina E."/>
            <person name="Sorokin D.Y."/>
            <person name="Kublanov I.V."/>
            <person name="Toshchakov S."/>
            <person name="Lopatina A."/>
            <person name="Arcadi E."/>
            <person name="Smedile F."/>
            <person name="La Spada G."/>
            <person name="La Cono V."/>
            <person name="Yakimov M.M."/>
        </authorList>
    </citation>
    <scope>NUCLEOTIDE SEQUENCE [LARGE SCALE GENOMIC DNA]</scope>
    <source>
        <strain evidence="2 3">M27-SA2</strain>
    </source>
</reference>
<keyword evidence="4" id="KW-1185">Reference proteome</keyword>
<dbReference type="STRING" id="1604004.HLASA_0457"/>
<dbReference type="RefSeq" id="WP_050047781.1">
    <property type="nucleotide sequence ID" value="NZ_CP008874.1"/>
</dbReference>
<reference evidence="1 4" key="1">
    <citation type="journal article" date="2015" name="ISME J.">
        <title>Elemental sulfur and acetate can support life of a novel strictly anaerobic haloarchaeon.</title>
        <authorList>
            <person name="Sorokin D.Y."/>
            <person name="Kublanov I.V."/>
            <person name="Gavrilov S.N."/>
            <person name="Rojo D."/>
            <person name="Roman P."/>
            <person name="Golyshin P.N."/>
            <person name="Slepak V.Z."/>
            <person name="Smedile F."/>
            <person name="Ferrer M."/>
            <person name="Messina E."/>
            <person name="La Cono V."/>
            <person name="Yakimov M.M."/>
        </authorList>
    </citation>
    <scope>NUCLEOTIDE SEQUENCE [LARGE SCALE GENOMIC DNA]</scope>
    <source>
        <strain evidence="1 4">HSR2</strain>
    </source>
</reference>
<name>A0A0F7PBE1_9EURY</name>
<evidence type="ECO:0000313" key="4">
    <source>
        <dbReference type="Proteomes" id="UP000069906"/>
    </source>
</evidence>
<reference evidence="3" key="2">
    <citation type="submission" date="2015-05" db="EMBL/GenBank/DDBJ databases">
        <title>Complete genome sequence of Halanaeroarchaeum sulfurireducens type strain M27-SA2, a sulfate-reducer haloarchaeon from marine anoxic lake Medee.</title>
        <authorList>
            <person name="Messina E."/>
            <person name="Kublanov I.V."/>
            <person name="Toshchakov S."/>
            <person name="Arcadi E."/>
            <person name="La Spada G."/>
            <person name="La Cono V."/>
            <person name="Yakimov M.M."/>
        </authorList>
    </citation>
    <scope>NUCLEOTIDE SEQUENCE [LARGE SCALE GENOMIC DNA]</scope>
    <source>
        <strain evidence="3">M27-SA2</strain>
    </source>
</reference>
<dbReference type="EMBL" id="CP011564">
    <property type="protein sequence ID" value="ALG81365.1"/>
    <property type="molecule type" value="Genomic_DNA"/>
</dbReference>
<dbReference type="EMBL" id="CP008874">
    <property type="protein sequence ID" value="AKH96964.1"/>
    <property type="molecule type" value="Genomic_DNA"/>
</dbReference>
<dbReference type="Proteomes" id="UP000069906">
    <property type="component" value="Chromosome"/>
</dbReference>
<dbReference type="KEGG" id="hsu:HLASF_0459"/>
<dbReference type="HOGENOM" id="CLU_2748012_0_0_2"/>
<evidence type="ECO:0000313" key="1">
    <source>
        <dbReference type="EMBL" id="AKH96964.1"/>
    </source>
</evidence>
<organism evidence="1 4">
    <name type="scientific">Halanaeroarchaeum sulfurireducens</name>
    <dbReference type="NCBI Taxonomy" id="1604004"/>
    <lineage>
        <taxon>Archaea</taxon>
        <taxon>Methanobacteriati</taxon>
        <taxon>Methanobacteriota</taxon>
        <taxon>Stenosarchaea group</taxon>
        <taxon>Halobacteria</taxon>
        <taxon>Halobacteriales</taxon>
        <taxon>Halobacteriaceae</taxon>
        <taxon>Halanaeroarchaeum</taxon>
    </lineage>
</organism>
<sequence>MVEDSIHIVAHYDSKTDQAHANVFEDPDKANLWAQDRRESRDVEGVVYKVVDLPEGYADDVVDQWIEDVA</sequence>
<dbReference type="AlphaFoldDB" id="A0A0F7PBE1"/>